<dbReference type="Gramene" id="Kaladp0022s0226.1.v1.1">
    <property type="protein sequence ID" value="Kaladp0022s0226.1.v1.1"/>
    <property type="gene ID" value="Kaladp0022s0226.v1.1"/>
</dbReference>
<evidence type="ECO:0000313" key="1">
    <source>
        <dbReference type="EnsemblPlants" id="Kaladp0022s0226.1.v1.1"/>
    </source>
</evidence>
<dbReference type="Proteomes" id="UP000594263">
    <property type="component" value="Unplaced"/>
</dbReference>
<evidence type="ECO:0000313" key="2">
    <source>
        <dbReference type="Proteomes" id="UP000594263"/>
    </source>
</evidence>
<dbReference type="EnsemblPlants" id="Kaladp0022s0226.1.v1.1">
    <property type="protein sequence ID" value="Kaladp0022s0226.1.v1.1"/>
    <property type="gene ID" value="Kaladp0022s0226.v1.1"/>
</dbReference>
<dbReference type="AlphaFoldDB" id="A0A7N0T4U6"/>
<reference evidence="1" key="1">
    <citation type="submission" date="2021-01" db="UniProtKB">
        <authorList>
            <consortium name="EnsemblPlants"/>
        </authorList>
    </citation>
    <scope>IDENTIFICATION</scope>
</reference>
<organism evidence="1 2">
    <name type="scientific">Kalanchoe fedtschenkoi</name>
    <name type="common">Lavender scallops</name>
    <name type="synonym">South American air plant</name>
    <dbReference type="NCBI Taxonomy" id="63787"/>
    <lineage>
        <taxon>Eukaryota</taxon>
        <taxon>Viridiplantae</taxon>
        <taxon>Streptophyta</taxon>
        <taxon>Embryophyta</taxon>
        <taxon>Tracheophyta</taxon>
        <taxon>Spermatophyta</taxon>
        <taxon>Magnoliopsida</taxon>
        <taxon>eudicotyledons</taxon>
        <taxon>Gunneridae</taxon>
        <taxon>Pentapetalae</taxon>
        <taxon>Saxifragales</taxon>
        <taxon>Crassulaceae</taxon>
        <taxon>Kalanchoe</taxon>
    </lineage>
</organism>
<sequence>MVVLSFLVGGLTNGNLIFELWNCLVLFPLAQLGWDGGSLDDQNAGEPHSVTRSHLSVHLLNNPVQGGVTVLLVHVVVASTTLVSEPDTVVLNGGWVLLKNLIDSKHLSIAFLHFLKLPKEVPELGLGADFICSPELNLGMLIIHGRKQWIYGYLA</sequence>
<accession>A0A7N0T4U6</accession>
<protein>
    <submittedName>
        <fullName evidence="1">Uncharacterized protein</fullName>
    </submittedName>
</protein>
<proteinExistence type="predicted"/>
<keyword evidence="2" id="KW-1185">Reference proteome</keyword>
<name>A0A7N0T4U6_KALFE</name>